<keyword evidence="9" id="KW-0472">Membrane</keyword>
<evidence type="ECO:0000256" key="3">
    <source>
        <dbReference type="ARBA" id="ARBA00005641"/>
    </source>
</evidence>
<protein>
    <recommendedName>
        <fullName evidence="4">mannan endo-1,4-beta-mannosidase</fullName>
        <ecNumber evidence="4">3.2.1.78</ecNumber>
    </recommendedName>
</protein>
<evidence type="ECO:0000256" key="1">
    <source>
        <dbReference type="ARBA" id="ARBA00001678"/>
    </source>
</evidence>
<dbReference type="FunFam" id="3.20.20.80:FF:000012">
    <property type="entry name" value="Mannan endo-1,4-beta-mannosidase 6"/>
    <property type="match status" value="1"/>
</dbReference>
<keyword evidence="13" id="KW-1185">Reference proteome</keyword>
<dbReference type="GO" id="GO:0005576">
    <property type="term" value="C:extracellular region"/>
    <property type="evidence" value="ECO:0007669"/>
    <property type="project" value="UniProtKB-SubCell"/>
</dbReference>
<dbReference type="GO" id="GO:0016985">
    <property type="term" value="F:mannan endo-1,4-beta-mannosidase activity"/>
    <property type="evidence" value="ECO:0007669"/>
    <property type="project" value="UniProtKB-EC"/>
</dbReference>
<proteinExistence type="inferred from homology"/>
<dbReference type="SUPFAM" id="SSF51445">
    <property type="entry name" value="(Trans)glycosidases"/>
    <property type="match status" value="1"/>
</dbReference>
<evidence type="ECO:0000313" key="12">
    <source>
        <dbReference type="EMBL" id="KAK4572991.1"/>
    </source>
</evidence>
<dbReference type="InterPro" id="IPR017853">
    <property type="entry name" value="GH"/>
</dbReference>
<evidence type="ECO:0000256" key="2">
    <source>
        <dbReference type="ARBA" id="ARBA00004613"/>
    </source>
</evidence>
<reference evidence="12 13" key="1">
    <citation type="journal article" date="2023" name="G3 (Bethesda)">
        <title>A haplotype-resolved chromosome-scale genome for Quercus rubra L. provides insights into the genetics of adaptive traits for red oak species.</title>
        <authorList>
            <person name="Kapoor B."/>
            <person name="Jenkins J."/>
            <person name="Schmutz J."/>
            <person name="Zhebentyayeva T."/>
            <person name="Kuelheim C."/>
            <person name="Coggeshall M."/>
            <person name="Heim C."/>
            <person name="Lasky J.R."/>
            <person name="Leites L."/>
            <person name="Islam-Faridi N."/>
            <person name="Romero-Severson J."/>
            <person name="DeLeo V.L."/>
            <person name="Lucas S.M."/>
            <person name="Lazic D."/>
            <person name="Gailing O."/>
            <person name="Carlson J."/>
            <person name="Staton M."/>
        </authorList>
    </citation>
    <scope>NUCLEOTIDE SEQUENCE [LARGE SCALE GENOMIC DNA]</scope>
    <source>
        <strain evidence="12">Pseudo-F2</strain>
    </source>
</reference>
<evidence type="ECO:0000256" key="6">
    <source>
        <dbReference type="ARBA" id="ARBA00022729"/>
    </source>
</evidence>
<evidence type="ECO:0000256" key="10">
    <source>
        <dbReference type="SAM" id="SignalP"/>
    </source>
</evidence>
<dbReference type="Gene3D" id="3.20.20.80">
    <property type="entry name" value="Glycosidases"/>
    <property type="match status" value="1"/>
</dbReference>
<dbReference type="AlphaFoldDB" id="A0AAN7EJF1"/>
<keyword evidence="6 10" id="KW-0732">Signal</keyword>
<feature type="signal peptide" evidence="10">
    <location>
        <begin position="1"/>
        <end position="22"/>
    </location>
</feature>
<evidence type="ECO:0000256" key="8">
    <source>
        <dbReference type="ARBA" id="ARBA00023295"/>
    </source>
</evidence>
<evidence type="ECO:0000313" key="13">
    <source>
        <dbReference type="Proteomes" id="UP001324115"/>
    </source>
</evidence>
<feature type="domain" description="Glycoside hydrolase family 5" evidence="11">
    <location>
        <begin position="34"/>
        <end position="367"/>
    </location>
</feature>
<keyword evidence="8" id="KW-0326">Glycosidase</keyword>
<comment type="catalytic activity">
    <reaction evidence="1">
        <text>Random hydrolysis of (1-&gt;4)-beta-D-mannosidic linkages in mannans, galactomannans and glucomannans.</text>
        <dbReference type="EC" id="3.2.1.78"/>
    </reaction>
</comment>
<feature type="chain" id="PRO_5042962059" description="mannan endo-1,4-beta-mannosidase" evidence="10">
    <location>
        <begin position="23"/>
        <end position="476"/>
    </location>
</feature>
<comment type="subcellular location">
    <subcellularLocation>
        <location evidence="2">Secreted</location>
    </subcellularLocation>
</comment>
<dbReference type="PANTHER" id="PTHR31451">
    <property type="match status" value="1"/>
</dbReference>
<evidence type="ECO:0000256" key="9">
    <source>
        <dbReference type="SAM" id="Phobius"/>
    </source>
</evidence>
<dbReference type="Pfam" id="PF26410">
    <property type="entry name" value="GH5_mannosidase"/>
    <property type="match status" value="1"/>
</dbReference>
<comment type="similarity">
    <text evidence="3">Belongs to the glycosyl hydrolase 5 (cellulase A) family.</text>
</comment>
<evidence type="ECO:0000256" key="5">
    <source>
        <dbReference type="ARBA" id="ARBA00022525"/>
    </source>
</evidence>
<keyword evidence="9" id="KW-1133">Transmembrane helix</keyword>
<dbReference type="EMBL" id="JAXUIC010000009">
    <property type="protein sequence ID" value="KAK4572991.1"/>
    <property type="molecule type" value="Genomic_DNA"/>
</dbReference>
<evidence type="ECO:0000256" key="7">
    <source>
        <dbReference type="ARBA" id="ARBA00022801"/>
    </source>
</evidence>
<sequence>MSGKRFFNLLLLTLVVLSRTKGNLCEARSTGFAYVTTNGTRFVLNGNSVYLNGFNAYWLMYMASFPANRDNITATFQLAAKSEMNVLRTWSFSDGVERALQTSPGVYNEEMFEGLDFVISESRKYGLPLILSLVNNFADFGGRKQYVQWARESGQTLENDDDFYTNPVVKQYYKNHVKAILRRVNSIIGIPYKDDPMIFAWELINEPRCETDPSGRFVQEWVREMAAFVKSIDSNHLLEIGLEGFYGDSIPPRREFNPGNVLVGTDFISNNQLPGVDFATIHLYPDQWLPNSNDSVQAAFVDKWIEAHIEDSQSVLQKPLVLAEFGKSSKLPEYTQDQRDKYFAKLYEDIYNSSSNKGPLVGGIFWQVLAQGMDSFRDGYEVLLEESPSTTSVIAAQSSRLLALNYDYKEEYKQENNLFGYAIWNMNLRFVILLHIITIGIIYLGVRFRRFRGSWYVEMWRKSLDTRNSTNNYTPV</sequence>
<name>A0AAN7EJF1_QUERU</name>
<comment type="caution">
    <text evidence="12">The sequence shown here is derived from an EMBL/GenBank/DDBJ whole genome shotgun (WGS) entry which is preliminary data.</text>
</comment>
<organism evidence="12 13">
    <name type="scientific">Quercus rubra</name>
    <name type="common">Northern red oak</name>
    <name type="synonym">Quercus borealis</name>
    <dbReference type="NCBI Taxonomy" id="3512"/>
    <lineage>
        <taxon>Eukaryota</taxon>
        <taxon>Viridiplantae</taxon>
        <taxon>Streptophyta</taxon>
        <taxon>Embryophyta</taxon>
        <taxon>Tracheophyta</taxon>
        <taxon>Spermatophyta</taxon>
        <taxon>Magnoliopsida</taxon>
        <taxon>eudicotyledons</taxon>
        <taxon>Gunneridae</taxon>
        <taxon>Pentapetalae</taxon>
        <taxon>rosids</taxon>
        <taxon>fabids</taxon>
        <taxon>Fagales</taxon>
        <taxon>Fagaceae</taxon>
        <taxon>Quercus</taxon>
    </lineage>
</organism>
<dbReference type="Proteomes" id="UP001324115">
    <property type="component" value="Unassembled WGS sequence"/>
</dbReference>
<evidence type="ECO:0000256" key="4">
    <source>
        <dbReference type="ARBA" id="ARBA00012706"/>
    </source>
</evidence>
<dbReference type="PANTHER" id="PTHR31451:SF39">
    <property type="entry name" value="MANNAN ENDO-1,4-BETA-MANNOSIDASE 1"/>
    <property type="match status" value="1"/>
</dbReference>
<dbReference type="InterPro" id="IPR001547">
    <property type="entry name" value="Glyco_hydro_5"/>
</dbReference>
<keyword evidence="5" id="KW-0964">Secreted</keyword>
<dbReference type="EC" id="3.2.1.78" evidence="4"/>
<feature type="transmembrane region" description="Helical" evidence="9">
    <location>
        <begin position="426"/>
        <end position="446"/>
    </location>
</feature>
<evidence type="ECO:0000259" key="11">
    <source>
        <dbReference type="Pfam" id="PF26410"/>
    </source>
</evidence>
<dbReference type="InterPro" id="IPR045053">
    <property type="entry name" value="MAN-like"/>
</dbReference>
<accession>A0AAN7EJF1</accession>
<gene>
    <name evidence="12" type="ORF">RGQ29_031106</name>
</gene>
<keyword evidence="9" id="KW-0812">Transmembrane</keyword>
<keyword evidence="7" id="KW-0378">Hydrolase</keyword>